<gene>
    <name evidence="1" type="ORF">NLG97_g5099</name>
</gene>
<organism evidence="1 2">
    <name type="scientific">Lecanicillium saksenae</name>
    <dbReference type="NCBI Taxonomy" id="468837"/>
    <lineage>
        <taxon>Eukaryota</taxon>
        <taxon>Fungi</taxon>
        <taxon>Dikarya</taxon>
        <taxon>Ascomycota</taxon>
        <taxon>Pezizomycotina</taxon>
        <taxon>Sordariomycetes</taxon>
        <taxon>Hypocreomycetidae</taxon>
        <taxon>Hypocreales</taxon>
        <taxon>Cordycipitaceae</taxon>
        <taxon>Lecanicillium</taxon>
    </lineage>
</organism>
<dbReference type="EMBL" id="JANAKD010000551">
    <property type="protein sequence ID" value="KAJ3492854.1"/>
    <property type="molecule type" value="Genomic_DNA"/>
</dbReference>
<evidence type="ECO:0000313" key="2">
    <source>
        <dbReference type="Proteomes" id="UP001148737"/>
    </source>
</evidence>
<accession>A0ACC1QUK4</accession>
<protein>
    <submittedName>
        <fullName evidence="1">Uncharacterized protein</fullName>
    </submittedName>
</protein>
<comment type="caution">
    <text evidence="1">The sequence shown here is derived from an EMBL/GenBank/DDBJ whole genome shotgun (WGS) entry which is preliminary data.</text>
</comment>
<evidence type="ECO:0000313" key="1">
    <source>
        <dbReference type="EMBL" id="KAJ3492854.1"/>
    </source>
</evidence>
<proteinExistence type="predicted"/>
<sequence>MSASTVPANVLSAFGVTRNAPLKPLPGGSLVCFLAGDDVVFRPSEDDSESEQIAQILVKLRSIMTVEAEYRVSRPIPVVGCPERFVFGGWTAWSFVSGCGRDEISWHDTLHVCRAIHVDLGNVEIEKPEFLDRRLNRFRLADQLAWGEASLADMPNVTNPVVLSRINGPMKRLVQFRYPLDHLPNQLIHGDICGNMLFDSEGKPPGVIDMTFYWRPQAYGAAIAVADGLLWNKEGENLIELYGTDTDSIQLLVRALLFRTATWVIDVPIVSRASDEAWAKTMLPLVDFDGAIDVINKYLAQN</sequence>
<name>A0ACC1QUK4_9HYPO</name>
<keyword evidence="2" id="KW-1185">Reference proteome</keyword>
<dbReference type="Proteomes" id="UP001148737">
    <property type="component" value="Unassembled WGS sequence"/>
</dbReference>
<reference evidence="1" key="1">
    <citation type="submission" date="2022-07" db="EMBL/GenBank/DDBJ databases">
        <title>Genome Sequence of Lecanicillium saksenae.</title>
        <authorList>
            <person name="Buettner E."/>
        </authorList>
    </citation>
    <scope>NUCLEOTIDE SEQUENCE</scope>
    <source>
        <strain evidence="1">VT-O1</strain>
    </source>
</reference>